<organism evidence="1 2">
    <name type="scientific">Coniosporium uncinatum</name>
    <dbReference type="NCBI Taxonomy" id="93489"/>
    <lineage>
        <taxon>Eukaryota</taxon>
        <taxon>Fungi</taxon>
        <taxon>Dikarya</taxon>
        <taxon>Ascomycota</taxon>
        <taxon>Pezizomycotina</taxon>
        <taxon>Dothideomycetes</taxon>
        <taxon>Dothideomycetes incertae sedis</taxon>
        <taxon>Coniosporium</taxon>
    </lineage>
</organism>
<dbReference type="EMBL" id="JAWDJW010003331">
    <property type="protein sequence ID" value="KAK3076985.1"/>
    <property type="molecule type" value="Genomic_DNA"/>
</dbReference>
<dbReference type="Proteomes" id="UP001186974">
    <property type="component" value="Unassembled WGS sequence"/>
</dbReference>
<gene>
    <name evidence="1" type="ORF">LTS18_011491</name>
</gene>
<name>A0ACC3DKF4_9PEZI</name>
<comment type="caution">
    <text evidence="1">The sequence shown here is derived from an EMBL/GenBank/DDBJ whole genome shotgun (WGS) entry which is preliminary data.</text>
</comment>
<evidence type="ECO:0000313" key="1">
    <source>
        <dbReference type="EMBL" id="KAK3076985.1"/>
    </source>
</evidence>
<reference evidence="1" key="1">
    <citation type="submission" date="2024-09" db="EMBL/GenBank/DDBJ databases">
        <title>Black Yeasts Isolated from many extreme environments.</title>
        <authorList>
            <person name="Coleine C."/>
            <person name="Stajich J.E."/>
            <person name="Selbmann L."/>
        </authorList>
    </citation>
    <scope>NUCLEOTIDE SEQUENCE</scope>
    <source>
        <strain evidence="1">CCFEE 5737</strain>
    </source>
</reference>
<evidence type="ECO:0000313" key="2">
    <source>
        <dbReference type="Proteomes" id="UP001186974"/>
    </source>
</evidence>
<proteinExistence type="predicted"/>
<accession>A0ACC3DKF4</accession>
<keyword evidence="2" id="KW-1185">Reference proteome</keyword>
<sequence length="181" mass="19811">SPLTVPRRLLHESQESARHHLISSLPYNNDHNITMLVSTLLLAGVAGALITIPHANIDTNDTATLTISTPLMDPNTTSQPLEKRSYRCGRTTYYHTGLGACGWVNSDSQYVVALSPKYFARGKYCGKHIMINRNGGKAVLAKIVDLCPGCPENGVDLSPALFKRMAPLSLGVFNGCWHFQF</sequence>
<feature type="non-terminal residue" evidence="1">
    <location>
        <position position="1"/>
    </location>
</feature>
<protein>
    <submittedName>
        <fullName evidence="1">Uncharacterized protein</fullName>
    </submittedName>
</protein>